<dbReference type="InterPro" id="IPR009959">
    <property type="entry name" value="Cyclase_SnoaL-like"/>
</dbReference>
<evidence type="ECO:0000259" key="2">
    <source>
        <dbReference type="Pfam" id="PF12680"/>
    </source>
</evidence>
<gene>
    <name evidence="3" type="ORF">CCR87_03875</name>
</gene>
<evidence type="ECO:0000256" key="1">
    <source>
        <dbReference type="SAM" id="MobiDB-lite"/>
    </source>
</evidence>
<dbReference type="GO" id="GO:0030638">
    <property type="term" value="P:polyketide metabolic process"/>
    <property type="evidence" value="ECO:0007669"/>
    <property type="project" value="InterPro"/>
</dbReference>
<feature type="domain" description="SnoaL-like" evidence="2">
    <location>
        <begin position="34"/>
        <end position="144"/>
    </location>
</feature>
<proteinExistence type="predicted"/>
<dbReference type="SUPFAM" id="SSF54427">
    <property type="entry name" value="NTF2-like"/>
    <property type="match status" value="1"/>
</dbReference>
<dbReference type="InterPro" id="IPR032710">
    <property type="entry name" value="NTF2-like_dom_sf"/>
</dbReference>
<feature type="region of interest" description="Disordered" evidence="1">
    <location>
        <begin position="1"/>
        <end position="25"/>
    </location>
</feature>
<comment type="caution">
    <text evidence="3">The sequence shown here is derived from an EMBL/GenBank/DDBJ whole genome shotgun (WGS) entry which is preliminary data.</text>
</comment>
<keyword evidence="4" id="KW-1185">Reference proteome</keyword>
<accession>A0A934TIP4</accession>
<dbReference type="InterPro" id="IPR011721">
    <property type="entry name" value="CHP02096"/>
</dbReference>
<dbReference type="Proteomes" id="UP000706333">
    <property type="component" value="Unassembled WGS sequence"/>
</dbReference>
<name>A0A934TIP4_9RHOB</name>
<dbReference type="EMBL" id="NHSD01000133">
    <property type="protein sequence ID" value="MBK5926500.1"/>
    <property type="molecule type" value="Genomic_DNA"/>
</dbReference>
<dbReference type="AlphaFoldDB" id="A0A934TIP4"/>
<organism evidence="3 4">
    <name type="scientific">Rhodobaculum claviforme</name>
    <dbReference type="NCBI Taxonomy" id="1549854"/>
    <lineage>
        <taxon>Bacteria</taxon>
        <taxon>Pseudomonadati</taxon>
        <taxon>Pseudomonadota</taxon>
        <taxon>Alphaproteobacteria</taxon>
        <taxon>Rhodobacterales</taxon>
        <taxon>Paracoccaceae</taxon>
        <taxon>Rhodobaculum</taxon>
    </lineage>
</organism>
<dbReference type="Pfam" id="PF12680">
    <property type="entry name" value="SnoaL_2"/>
    <property type="match status" value="1"/>
</dbReference>
<evidence type="ECO:0000313" key="4">
    <source>
        <dbReference type="Proteomes" id="UP000706333"/>
    </source>
</evidence>
<reference evidence="3" key="1">
    <citation type="submission" date="2017-05" db="EMBL/GenBank/DDBJ databases">
        <authorList>
            <person name="Imhoff J.F."/>
            <person name="Rahn T."/>
            <person name="Kuenzel S."/>
            <person name="Neulinger S.C."/>
        </authorList>
    </citation>
    <scope>NUCLEOTIDE SEQUENCE</scope>
    <source>
        <strain evidence="3">LMG 28126</strain>
    </source>
</reference>
<reference evidence="3" key="2">
    <citation type="journal article" date="2020" name="Microorganisms">
        <title>Osmotic Adaptation and Compatible Solute Biosynthesis of Phototrophic Bacteria as Revealed from Genome Analyses.</title>
        <authorList>
            <person name="Imhoff J.F."/>
            <person name="Rahn T."/>
            <person name="Kunzel S."/>
            <person name="Keller A."/>
            <person name="Neulinger S.C."/>
        </authorList>
    </citation>
    <scope>NUCLEOTIDE SEQUENCE</scope>
    <source>
        <strain evidence="3">LMG 28126</strain>
    </source>
</reference>
<dbReference type="PANTHER" id="PTHR38436:SF1">
    <property type="entry name" value="ESTER CYCLASE"/>
    <property type="match status" value="1"/>
</dbReference>
<dbReference type="Gene3D" id="3.10.450.50">
    <property type="match status" value="1"/>
</dbReference>
<evidence type="ECO:0000313" key="3">
    <source>
        <dbReference type="EMBL" id="MBK5926500.1"/>
    </source>
</evidence>
<dbReference type="InterPro" id="IPR037401">
    <property type="entry name" value="SnoaL-like"/>
</dbReference>
<protein>
    <submittedName>
        <fullName evidence="3">Isopropylmalate/homocitrate/citramalate synthase</fullName>
    </submittedName>
</protein>
<dbReference type="NCBIfam" id="TIGR02096">
    <property type="entry name" value="ketosteroid isomerase-related protein"/>
    <property type="match status" value="1"/>
</dbReference>
<sequence>MTHTAPKPTAEPAAEPTPDGGPAVGTAAAHATIAAYIDAFNAGDAAGMLALVTDDVAHHVNQGAVRHGRAAFAEFCAHMGRSYAERLVDVVILAAPDGTRAAAEFTVHGTYLATDPGLPEARGQTYALPAGSFFALRGGRIARVTTYYNLQDWIAQVSG</sequence>
<dbReference type="PANTHER" id="PTHR38436">
    <property type="entry name" value="POLYKETIDE CYCLASE SNOAL-LIKE DOMAIN"/>
    <property type="match status" value="1"/>
</dbReference>